<reference evidence="1" key="2">
    <citation type="submission" date="2020-05" db="EMBL/GenBank/DDBJ databases">
        <authorList>
            <person name="Kim H.-S."/>
            <person name="Proctor R.H."/>
            <person name="Brown D.W."/>
        </authorList>
    </citation>
    <scope>NUCLEOTIDE SEQUENCE</scope>
    <source>
        <strain evidence="1">NRRL 20472</strain>
    </source>
</reference>
<keyword evidence="2" id="KW-1185">Reference proteome</keyword>
<gene>
    <name evidence="1" type="ORF">FSARC_2604</name>
</gene>
<name>A0A8H4U5V0_9HYPO</name>
<sequence length="229" mass="24754">MGNRATTVFITKTEIQYSADPIETKVETLNKPAETVYKYQGPQKRGLTNPVLYKLERQHRKSVVSAACRCVYNPRTKTVTRTAGVTQQATSVITKGPISTVVVTETQYVPVTQQVDVTITEGPTNTQTVVTTTTITGDPVIKPAICNAKGFPGANAFNYNANFNSDLRSCILSCKADRRCLAIGFYLVTDPGSGSATGTCRLYDKPVADTADLGPGYYNFSDKDCPATS</sequence>
<protein>
    <recommendedName>
        <fullName evidence="3">Apple domain-containing protein</fullName>
    </recommendedName>
</protein>
<evidence type="ECO:0000313" key="2">
    <source>
        <dbReference type="Proteomes" id="UP000622797"/>
    </source>
</evidence>
<accession>A0A8H4U5V0</accession>
<evidence type="ECO:0008006" key="3">
    <source>
        <dbReference type="Google" id="ProtNLM"/>
    </source>
</evidence>
<dbReference type="EMBL" id="JABEXW010000127">
    <property type="protein sequence ID" value="KAF4970348.1"/>
    <property type="molecule type" value="Genomic_DNA"/>
</dbReference>
<comment type="caution">
    <text evidence="1">The sequence shown here is derived from an EMBL/GenBank/DDBJ whole genome shotgun (WGS) entry which is preliminary data.</text>
</comment>
<organism evidence="1 2">
    <name type="scientific">Fusarium sarcochroum</name>
    <dbReference type="NCBI Taxonomy" id="1208366"/>
    <lineage>
        <taxon>Eukaryota</taxon>
        <taxon>Fungi</taxon>
        <taxon>Dikarya</taxon>
        <taxon>Ascomycota</taxon>
        <taxon>Pezizomycotina</taxon>
        <taxon>Sordariomycetes</taxon>
        <taxon>Hypocreomycetidae</taxon>
        <taxon>Hypocreales</taxon>
        <taxon>Nectriaceae</taxon>
        <taxon>Fusarium</taxon>
        <taxon>Fusarium lateritium species complex</taxon>
    </lineage>
</organism>
<dbReference type="Proteomes" id="UP000622797">
    <property type="component" value="Unassembled WGS sequence"/>
</dbReference>
<dbReference type="AlphaFoldDB" id="A0A8H4U5V0"/>
<evidence type="ECO:0000313" key="1">
    <source>
        <dbReference type="EMBL" id="KAF4970348.1"/>
    </source>
</evidence>
<proteinExistence type="predicted"/>
<reference evidence="1" key="1">
    <citation type="journal article" date="2020" name="BMC Genomics">
        <title>Correction to: Identification and distribution of gene clusters required for synthesis of sphingolipid metabolism inhibitors in diverse species of the filamentous fungus Fusarium.</title>
        <authorList>
            <person name="Kim H.S."/>
            <person name="Lohmar J.M."/>
            <person name="Busman M."/>
            <person name="Brown D.W."/>
            <person name="Naumann T.A."/>
            <person name="Divon H.H."/>
            <person name="Lysoe E."/>
            <person name="Uhlig S."/>
            <person name="Proctor R.H."/>
        </authorList>
    </citation>
    <scope>NUCLEOTIDE SEQUENCE</scope>
    <source>
        <strain evidence="1">NRRL 20472</strain>
    </source>
</reference>
<dbReference type="OrthoDB" id="3795158at2759"/>